<dbReference type="FunFam" id="1.10.10.10:FF:000218">
    <property type="entry name" value="DNA-directed RNA polymerase III subunit RPC3"/>
    <property type="match status" value="1"/>
</dbReference>
<dbReference type="Pfam" id="PF05645">
    <property type="entry name" value="RNA_pol_Rpc82"/>
    <property type="match status" value="1"/>
</dbReference>
<evidence type="ECO:0000256" key="5">
    <source>
        <dbReference type="ARBA" id="ARBA00023163"/>
    </source>
</evidence>
<evidence type="ECO:0000256" key="8">
    <source>
        <dbReference type="SAM" id="MobiDB-lite"/>
    </source>
</evidence>
<dbReference type="EMBL" id="JABCRI010000021">
    <property type="protein sequence ID" value="KAF8380250.1"/>
    <property type="molecule type" value="Genomic_DNA"/>
</dbReference>
<dbReference type="GO" id="GO:0003697">
    <property type="term" value="F:single-stranded DNA binding"/>
    <property type="evidence" value="ECO:0007669"/>
    <property type="project" value="UniProtKB-UniRule"/>
</dbReference>
<gene>
    <name evidence="11" type="ORF">HHK36_027733</name>
</gene>
<dbReference type="Pfam" id="PF08221">
    <property type="entry name" value="HTH_9"/>
    <property type="match status" value="1"/>
</dbReference>
<keyword evidence="6 7" id="KW-0539">Nucleus</keyword>
<dbReference type="InterPro" id="IPR008806">
    <property type="entry name" value="RNA_pol_III_Rpc82_C"/>
</dbReference>
<feature type="region of interest" description="Disordered" evidence="8">
    <location>
        <begin position="169"/>
        <end position="202"/>
    </location>
</feature>
<protein>
    <recommendedName>
        <fullName evidence="3 7">DNA-directed RNA polymerase III subunit RPC3</fullName>
        <shortName evidence="7">RNA polymerase III subunit C3</shortName>
    </recommendedName>
</protein>
<dbReference type="FunFam" id="1.10.10.10:FF:000515">
    <property type="entry name" value="DNA-directed RNA polymerase III subunit rpc3"/>
    <property type="match status" value="1"/>
</dbReference>
<dbReference type="GO" id="GO:0005666">
    <property type="term" value="C:RNA polymerase III complex"/>
    <property type="evidence" value="ECO:0007669"/>
    <property type="project" value="UniProtKB-UniRule"/>
</dbReference>
<comment type="subcellular location">
    <subcellularLocation>
        <location evidence="1 7">Nucleus</location>
    </subcellularLocation>
</comment>
<dbReference type="InterPro" id="IPR013197">
    <property type="entry name" value="RNA_pol_III_RPC82-rel_HTH"/>
</dbReference>
<dbReference type="Gene3D" id="1.10.10.10">
    <property type="entry name" value="Winged helix-like DNA-binding domain superfamily/Winged helix DNA-binding domain"/>
    <property type="match status" value="2"/>
</dbReference>
<proteinExistence type="inferred from homology"/>
<comment type="caution">
    <text evidence="11">The sequence shown here is derived from an EMBL/GenBank/DDBJ whole genome shotgun (WGS) entry which is preliminary data.</text>
</comment>
<keyword evidence="12" id="KW-1185">Reference proteome</keyword>
<sequence>MVTQYGIKLAVSLISAHFGDLVSKVCDCLLRKGTLTLPDITRFTELSPQQIKNSLLVLIQHNCVQAFSIQRDGGFGVTPRIVTHYAVLFDNILHRLRFSKFLAIVSEELDKECEELLEGLLQHGRLTLEQIIFRAISKQNEGSATVQDGLRESFVKLVNSHYVERCPASEPFLAPPDEEETPLSKKRGAKSAKTAEQTETEEQRALTAAAPMEAKRFSIIADNGTDVTSGEKRKHEDLEMDEETMAKVCEKEVLWRANFEEFIHRLRHKVGFAP</sequence>
<evidence type="ECO:0000313" key="12">
    <source>
        <dbReference type="Proteomes" id="UP000655225"/>
    </source>
</evidence>
<keyword evidence="5 7" id="KW-0804">Transcription</keyword>
<comment type="similarity">
    <text evidence="2 7">Belongs to the eukaryotic RPC3/POLR3C RNA polymerase subunit family.</text>
</comment>
<evidence type="ECO:0000259" key="10">
    <source>
        <dbReference type="Pfam" id="PF08221"/>
    </source>
</evidence>
<keyword evidence="4 7" id="KW-0240">DNA-directed RNA polymerase</keyword>
<dbReference type="PANTHER" id="PTHR12949:SF0">
    <property type="entry name" value="DNA-DIRECTED RNA POLYMERASE III SUBUNIT RPC3"/>
    <property type="match status" value="1"/>
</dbReference>
<evidence type="ECO:0000313" key="11">
    <source>
        <dbReference type="EMBL" id="KAF8380250.1"/>
    </source>
</evidence>
<evidence type="ECO:0000259" key="9">
    <source>
        <dbReference type="Pfam" id="PF05645"/>
    </source>
</evidence>
<evidence type="ECO:0000256" key="7">
    <source>
        <dbReference type="RuleBase" id="RU367076"/>
    </source>
</evidence>
<dbReference type="AlphaFoldDB" id="A0A834YJP2"/>
<feature type="domain" description="RNA polymerase III Rpc82 C -terminal" evidence="9">
    <location>
        <begin position="152"/>
        <end position="269"/>
    </location>
</feature>
<dbReference type="PANTHER" id="PTHR12949">
    <property type="entry name" value="RNA POLYMERASE III DNA DIRECTED -RELATED"/>
    <property type="match status" value="1"/>
</dbReference>
<organism evidence="11 12">
    <name type="scientific">Tetracentron sinense</name>
    <name type="common">Spur-leaf</name>
    <dbReference type="NCBI Taxonomy" id="13715"/>
    <lineage>
        <taxon>Eukaryota</taxon>
        <taxon>Viridiplantae</taxon>
        <taxon>Streptophyta</taxon>
        <taxon>Embryophyta</taxon>
        <taxon>Tracheophyta</taxon>
        <taxon>Spermatophyta</taxon>
        <taxon>Magnoliopsida</taxon>
        <taxon>Trochodendrales</taxon>
        <taxon>Trochodendraceae</taxon>
        <taxon>Tetracentron</taxon>
    </lineage>
</organism>
<evidence type="ECO:0000256" key="1">
    <source>
        <dbReference type="ARBA" id="ARBA00004123"/>
    </source>
</evidence>
<dbReference type="InterPro" id="IPR036388">
    <property type="entry name" value="WH-like_DNA-bd_sf"/>
</dbReference>
<comment type="function">
    <text evidence="7">DNA-dependent RNA polymerase catalyzes the transcription of DNA into RNA using the four ribonucleoside triphosphates as substrates. Specific core component of RNA polymerase III which synthesizes small RNAs, such as 5S rRNA and tRNAs.</text>
</comment>
<dbReference type="OMA" id="RIVTHYA"/>
<name>A0A834YJP2_TETSI</name>
<accession>A0A834YJP2</accession>
<evidence type="ECO:0000256" key="4">
    <source>
        <dbReference type="ARBA" id="ARBA00022478"/>
    </source>
</evidence>
<evidence type="ECO:0000256" key="3">
    <source>
        <dbReference type="ARBA" id="ARBA00016689"/>
    </source>
</evidence>
<feature type="domain" description="RNA polymerase III subunit RPC82-related helix-turn-helix" evidence="10">
    <location>
        <begin position="8"/>
        <end position="67"/>
    </location>
</feature>
<reference evidence="11 12" key="1">
    <citation type="submission" date="2020-04" db="EMBL/GenBank/DDBJ databases">
        <title>Plant Genome Project.</title>
        <authorList>
            <person name="Zhang R.-G."/>
        </authorList>
    </citation>
    <scope>NUCLEOTIDE SEQUENCE [LARGE SCALE GENOMIC DNA]</scope>
    <source>
        <strain evidence="11">YNK0</strain>
        <tissue evidence="11">Leaf</tissue>
    </source>
</reference>
<evidence type="ECO:0000256" key="6">
    <source>
        <dbReference type="ARBA" id="ARBA00023242"/>
    </source>
</evidence>
<dbReference type="InterPro" id="IPR039748">
    <property type="entry name" value="RPC3"/>
</dbReference>
<comment type="subunit">
    <text evidence="7">Component of the RNA polymerase III (Pol III) complex consisting of 17 subunits.</text>
</comment>
<dbReference type="Proteomes" id="UP000655225">
    <property type="component" value="Unassembled WGS sequence"/>
</dbReference>
<evidence type="ECO:0000256" key="2">
    <source>
        <dbReference type="ARBA" id="ARBA00007206"/>
    </source>
</evidence>
<dbReference type="GO" id="GO:0006351">
    <property type="term" value="P:DNA-templated transcription"/>
    <property type="evidence" value="ECO:0007669"/>
    <property type="project" value="InterPro"/>
</dbReference>
<dbReference type="OrthoDB" id="272392at2759"/>